<proteinExistence type="inferred from homology"/>
<feature type="active site" description="Proton donor" evidence="3">
    <location>
        <position position="132"/>
    </location>
</feature>
<evidence type="ECO:0000256" key="1">
    <source>
        <dbReference type="ARBA" id="ARBA00010154"/>
    </source>
</evidence>
<dbReference type="GO" id="GO:0008830">
    <property type="term" value="F:dTDP-4-dehydrorhamnose 3,5-epimerase activity"/>
    <property type="evidence" value="ECO:0007669"/>
    <property type="project" value="InterPro"/>
</dbReference>
<evidence type="ECO:0000256" key="3">
    <source>
        <dbReference type="PIRSR" id="PIRSR600888-1"/>
    </source>
</evidence>
<evidence type="ECO:0000313" key="5">
    <source>
        <dbReference type="EMBL" id="WTU74451.1"/>
    </source>
</evidence>
<dbReference type="EMBL" id="CP108264">
    <property type="protein sequence ID" value="WTU74451.1"/>
    <property type="molecule type" value="Genomic_DNA"/>
</dbReference>
<accession>A0AAU2JRA0</accession>
<dbReference type="CDD" id="cd00438">
    <property type="entry name" value="cupin_RmlC"/>
    <property type="match status" value="1"/>
</dbReference>
<sequence>MKFRELSIEGAWEITPVQHGDPRGLFMEWYRFDHLAEAVGHPLRLAQGNLSVSAKDVVRGIHFADVPPGQAKYVTCVRGAVLDVIVDLRVGSPTFGRYEFVRLDDVDRRAVYISEGLGHGFCALTDDATLSYMCSETFNPSAEHSVHPLDPDLAIDWPAGSAAQLSARDAAAPSLADAIASGLLPDYEECLRYRRTLHDGV</sequence>
<dbReference type="GO" id="GO:0000271">
    <property type="term" value="P:polysaccharide biosynthetic process"/>
    <property type="evidence" value="ECO:0007669"/>
    <property type="project" value="TreeGrafter"/>
</dbReference>
<dbReference type="InterPro" id="IPR000888">
    <property type="entry name" value="RmlC-like"/>
</dbReference>
<dbReference type="Gene3D" id="2.60.120.10">
    <property type="entry name" value="Jelly Rolls"/>
    <property type="match status" value="1"/>
</dbReference>
<organism evidence="5">
    <name type="scientific">Streptomyces sp. NBC_00049</name>
    <dbReference type="NCBI Taxonomy" id="2903617"/>
    <lineage>
        <taxon>Bacteria</taxon>
        <taxon>Bacillati</taxon>
        <taxon>Actinomycetota</taxon>
        <taxon>Actinomycetes</taxon>
        <taxon>Kitasatosporales</taxon>
        <taxon>Streptomycetaceae</taxon>
        <taxon>Streptomyces</taxon>
    </lineage>
</organism>
<dbReference type="PANTHER" id="PTHR21047">
    <property type="entry name" value="DTDP-6-DEOXY-D-GLUCOSE-3,5 EPIMERASE"/>
    <property type="match status" value="1"/>
</dbReference>
<reference evidence="5" key="1">
    <citation type="submission" date="2022-10" db="EMBL/GenBank/DDBJ databases">
        <title>The complete genomes of actinobacterial strains from the NBC collection.</title>
        <authorList>
            <person name="Joergensen T.S."/>
            <person name="Alvarez Arevalo M."/>
            <person name="Sterndorff E.B."/>
            <person name="Faurdal D."/>
            <person name="Vuksanovic O."/>
            <person name="Mourched A.-S."/>
            <person name="Charusanti P."/>
            <person name="Shaw S."/>
            <person name="Blin K."/>
            <person name="Weber T."/>
        </authorList>
    </citation>
    <scope>NUCLEOTIDE SEQUENCE</scope>
    <source>
        <strain evidence="5">NBC_00049</strain>
    </source>
</reference>
<dbReference type="Pfam" id="PF00908">
    <property type="entry name" value="dTDP_sugar_isom"/>
    <property type="match status" value="1"/>
</dbReference>
<feature type="site" description="Participates in a stacking interaction with the thymidine ring of dTDP-4-oxo-6-deoxyglucose" evidence="4">
    <location>
        <position position="138"/>
    </location>
</feature>
<protein>
    <submittedName>
        <fullName evidence="5">dTDP-4-dehydrorhamnose 3,5-epimerase</fullName>
    </submittedName>
</protein>
<dbReference type="AlphaFoldDB" id="A0AAU2JRA0"/>
<gene>
    <name evidence="5" type="ORF">OG327_14585</name>
</gene>
<dbReference type="InterPro" id="IPR014710">
    <property type="entry name" value="RmlC-like_jellyroll"/>
</dbReference>
<keyword evidence="2" id="KW-0413">Isomerase</keyword>
<dbReference type="PANTHER" id="PTHR21047:SF2">
    <property type="entry name" value="THYMIDINE DIPHOSPHO-4-KETO-RHAMNOSE 3,5-EPIMERASE"/>
    <property type="match status" value="1"/>
</dbReference>
<dbReference type="InterPro" id="IPR011051">
    <property type="entry name" value="RmlC_Cupin_sf"/>
</dbReference>
<evidence type="ECO:0000256" key="2">
    <source>
        <dbReference type="ARBA" id="ARBA00023235"/>
    </source>
</evidence>
<dbReference type="GO" id="GO:0005829">
    <property type="term" value="C:cytosol"/>
    <property type="evidence" value="ECO:0007669"/>
    <property type="project" value="TreeGrafter"/>
</dbReference>
<feature type="active site" description="Proton acceptor" evidence="3">
    <location>
        <position position="62"/>
    </location>
</feature>
<comment type="similarity">
    <text evidence="1">Belongs to the dTDP-4-dehydrorhamnose 3,5-epimerase family.</text>
</comment>
<evidence type="ECO:0000256" key="4">
    <source>
        <dbReference type="PIRSR" id="PIRSR600888-3"/>
    </source>
</evidence>
<name>A0AAU2JRA0_9ACTN</name>
<dbReference type="SUPFAM" id="SSF51182">
    <property type="entry name" value="RmlC-like cupins"/>
    <property type="match status" value="1"/>
</dbReference>
<dbReference type="GO" id="GO:0019305">
    <property type="term" value="P:dTDP-rhamnose biosynthetic process"/>
    <property type="evidence" value="ECO:0007669"/>
    <property type="project" value="TreeGrafter"/>
</dbReference>